<comment type="caution">
    <text evidence="6">The sequence shown here is derived from an EMBL/GenBank/DDBJ whole genome shotgun (WGS) entry which is preliminary data.</text>
</comment>
<dbReference type="InterPro" id="IPR000847">
    <property type="entry name" value="LysR_HTH_N"/>
</dbReference>
<feature type="domain" description="HTH lysR-type" evidence="5">
    <location>
        <begin position="2"/>
        <end position="59"/>
    </location>
</feature>
<protein>
    <submittedName>
        <fullName evidence="6">LysR family transcriptional regulator</fullName>
    </submittedName>
</protein>
<gene>
    <name evidence="6" type="ORF">OS133_17190</name>
    <name evidence="7" type="ORF">OS134_17850</name>
</gene>
<sequence length="316" mass="36057">MIDLNRIQMFSQVVEQGSFTKAANTLGLTKATVSRKVAELEADAGVQLLYRTTRALKLTEAGADYYHRVSRILADLHNAEDQLSARQQTIKGHLKIVCPIEMGQLYFGRIFARFLALYPDITIEAELTNRQVDVIGEGIDLLFQITAQTDDRLKTYALINTPKILMASPKYLELQGTPSYPEQLNQHQCIRLSSPHIENNWTLFNGQDWVTIEPKSRLETNNITLMREAAIEGLGIAAIPLVIAHDALEKGELVTVLNDFPMKQSLVTMSMPQRVYLPRRYQVFIEFLYQALFNNWQDRVLDVPEFIERPDFSNQN</sequence>
<dbReference type="GO" id="GO:0043565">
    <property type="term" value="F:sequence-specific DNA binding"/>
    <property type="evidence" value="ECO:0007669"/>
    <property type="project" value="TreeGrafter"/>
</dbReference>
<dbReference type="SUPFAM" id="SSF46785">
    <property type="entry name" value="Winged helix' DNA-binding domain"/>
    <property type="match status" value="1"/>
</dbReference>
<keyword evidence="9" id="KW-1185">Reference proteome</keyword>
<dbReference type="RefSeq" id="WP_310655546.1">
    <property type="nucleotide sequence ID" value="NZ_JAPMLA010000012.1"/>
</dbReference>
<evidence type="ECO:0000313" key="7">
    <source>
        <dbReference type="EMBL" id="MDW4825936.1"/>
    </source>
</evidence>
<dbReference type="InterPro" id="IPR058163">
    <property type="entry name" value="LysR-type_TF_proteobact-type"/>
</dbReference>
<proteinExistence type="inferred from homology"/>
<dbReference type="GO" id="GO:0006351">
    <property type="term" value="P:DNA-templated transcription"/>
    <property type="evidence" value="ECO:0007669"/>
    <property type="project" value="TreeGrafter"/>
</dbReference>
<evidence type="ECO:0000313" key="6">
    <source>
        <dbReference type="EMBL" id="MDR8525355.1"/>
    </source>
</evidence>
<dbReference type="SUPFAM" id="SSF53850">
    <property type="entry name" value="Periplasmic binding protein-like II"/>
    <property type="match status" value="1"/>
</dbReference>
<evidence type="ECO:0000313" key="8">
    <source>
        <dbReference type="Proteomes" id="UP001259340"/>
    </source>
</evidence>
<dbReference type="PROSITE" id="PS50931">
    <property type="entry name" value="HTH_LYSR"/>
    <property type="match status" value="1"/>
</dbReference>
<evidence type="ECO:0000256" key="1">
    <source>
        <dbReference type="ARBA" id="ARBA00009437"/>
    </source>
</evidence>
<evidence type="ECO:0000256" key="3">
    <source>
        <dbReference type="ARBA" id="ARBA00023125"/>
    </source>
</evidence>
<dbReference type="FunFam" id="1.10.10.10:FF:000396">
    <property type="entry name" value="LysR family transcriptional regulator"/>
    <property type="match status" value="1"/>
</dbReference>
<reference evidence="7 9" key="1">
    <citation type="journal article" date="2022" name="bioRxiv">
        <title>Prophages regulate Shewanella fidelis 3313 motility and biofilm formation: implications for gut colonization dynamics in Ciona robusta.</title>
        <authorList>
            <person name="Natarajan O."/>
            <person name="Gibboney S.L."/>
            <person name="Young M.N."/>
            <person name="Lim S.J."/>
            <person name="Pluta N."/>
            <person name="Atkinson C.G."/>
            <person name="Leigh B.A."/>
            <person name="Liberti A."/>
            <person name="Kees E.D."/>
            <person name="Breitbart M."/>
            <person name="Gralnick J.A."/>
            <person name="Dishaw L.J."/>
        </authorList>
    </citation>
    <scope>NUCLEOTIDE SEQUENCE [LARGE SCALE GENOMIC DNA]</scope>
    <source>
        <strain evidence="7 9">JG4066</strain>
    </source>
</reference>
<dbReference type="Gene3D" id="3.40.190.290">
    <property type="match status" value="1"/>
</dbReference>
<dbReference type="CDD" id="cd08422">
    <property type="entry name" value="PBP2_CrgA_like"/>
    <property type="match status" value="1"/>
</dbReference>
<dbReference type="EMBL" id="JAPMLE010000001">
    <property type="protein sequence ID" value="MDR8525355.1"/>
    <property type="molecule type" value="Genomic_DNA"/>
</dbReference>
<keyword evidence="2" id="KW-0805">Transcription regulation</keyword>
<dbReference type="Gene3D" id="1.10.10.10">
    <property type="entry name" value="Winged helix-like DNA-binding domain superfamily/Winged helix DNA-binding domain"/>
    <property type="match status" value="1"/>
</dbReference>
<dbReference type="PANTHER" id="PTHR30537:SF68">
    <property type="entry name" value="TRANSCRIPTIONAL REGULATOR-RELATED"/>
    <property type="match status" value="1"/>
</dbReference>
<keyword evidence="3" id="KW-0238">DNA-binding</keyword>
<evidence type="ECO:0000313" key="9">
    <source>
        <dbReference type="Proteomes" id="UP001271263"/>
    </source>
</evidence>
<dbReference type="GO" id="GO:0003700">
    <property type="term" value="F:DNA-binding transcription factor activity"/>
    <property type="evidence" value="ECO:0007669"/>
    <property type="project" value="InterPro"/>
</dbReference>
<dbReference type="Proteomes" id="UP001271263">
    <property type="component" value="Unassembled WGS sequence"/>
</dbReference>
<dbReference type="InterPro" id="IPR036388">
    <property type="entry name" value="WH-like_DNA-bd_sf"/>
</dbReference>
<dbReference type="Pfam" id="PF03466">
    <property type="entry name" value="LysR_substrate"/>
    <property type="match status" value="1"/>
</dbReference>
<dbReference type="InterPro" id="IPR005119">
    <property type="entry name" value="LysR_subst-bd"/>
</dbReference>
<evidence type="ECO:0000256" key="2">
    <source>
        <dbReference type="ARBA" id="ARBA00023015"/>
    </source>
</evidence>
<organism evidence="6 8">
    <name type="scientific">Shewanella fidelis</name>
    <dbReference type="NCBI Taxonomy" id="173509"/>
    <lineage>
        <taxon>Bacteria</taxon>
        <taxon>Pseudomonadati</taxon>
        <taxon>Pseudomonadota</taxon>
        <taxon>Gammaproteobacteria</taxon>
        <taxon>Alteromonadales</taxon>
        <taxon>Shewanellaceae</taxon>
        <taxon>Shewanella</taxon>
    </lineage>
</organism>
<name>A0AAW8NRD9_9GAMM</name>
<dbReference type="Proteomes" id="UP001259340">
    <property type="component" value="Unassembled WGS sequence"/>
</dbReference>
<keyword evidence="4" id="KW-0804">Transcription</keyword>
<evidence type="ECO:0000259" key="5">
    <source>
        <dbReference type="PROSITE" id="PS50931"/>
    </source>
</evidence>
<comment type="similarity">
    <text evidence="1">Belongs to the LysR transcriptional regulatory family.</text>
</comment>
<dbReference type="InterPro" id="IPR036390">
    <property type="entry name" value="WH_DNA-bd_sf"/>
</dbReference>
<accession>A0AAW8NRD9</accession>
<dbReference type="PANTHER" id="PTHR30537">
    <property type="entry name" value="HTH-TYPE TRANSCRIPTIONAL REGULATOR"/>
    <property type="match status" value="1"/>
</dbReference>
<dbReference type="AlphaFoldDB" id="A0AAW8NRD9"/>
<evidence type="ECO:0000256" key="4">
    <source>
        <dbReference type="ARBA" id="ARBA00023163"/>
    </source>
</evidence>
<dbReference type="Pfam" id="PF00126">
    <property type="entry name" value="HTH_1"/>
    <property type="match status" value="1"/>
</dbReference>
<dbReference type="EMBL" id="JAPMLD010000010">
    <property type="protein sequence ID" value="MDW4825936.1"/>
    <property type="molecule type" value="Genomic_DNA"/>
</dbReference>
<reference evidence="6" key="2">
    <citation type="submission" date="2022-11" db="EMBL/GenBank/DDBJ databases">
        <title>Prophages regulate Shewanella fidelis motility and biofilm formation: implications for gut colonization dynamics in Ciona robusta.</title>
        <authorList>
            <person name="Natarajan O."/>
            <person name="Gibboney S.L."/>
            <person name="Young M.N."/>
            <person name="Lim S.J."/>
            <person name="Pluta N."/>
            <person name="Atkinson C.G.F."/>
            <person name="Leigh B.A."/>
            <person name="Liberti A."/>
            <person name="Kees E."/>
            <person name="Breitbart M."/>
            <person name="Gralnick J."/>
            <person name="Dishaw L.J."/>
        </authorList>
    </citation>
    <scope>NUCLEOTIDE SEQUENCE</scope>
    <source>
        <strain evidence="6">3313</strain>
    </source>
</reference>